<gene>
    <name evidence="2" type="ORF">BXZ70DRAFT_1068404</name>
</gene>
<dbReference type="InterPro" id="IPR001810">
    <property type="entry name" value="F-box_dom"/>
</dbReference>
<dbReference type="CDD" id="cd09917">
    <property type="entry name" value="F-box_SF"/>
    <property type="match status" value="1"/>
</dbReference>
<sequence length="524" mass="58632">MPQFADLPDELVERIMLLTNIRTLGRVAQVSKGFKTLMDQSLAIRYKMELDSDRMVDGPPSGLDTSTRLTRLQERRAAWKTFQPTKRIIVPHVNHWMYAFCDTHIIWRDEDADMVRVFQIPSSFRGMEQRSWSVSVPFEDSPDEDVFEMLEADPGQDLLALVKVIGNPDNSTAEVILRRLSNGENHPESHNPILHFTFQCPHNDDVTPTVRIGGNYIYVCAIPRELPPHRQRFEGDGYFAKMLVVMNWKTGEVCLDIVGEGVSCAFLDEHTLLVGHDGPQSYVLSVLDLRKCHEITSDGPEILSGHSLRQLRFPDKPNDCDSYTAGISVVPSPTVTSRVRTNSDAPFYISQDRAIRISLVSDSDREGLGDIVVFISSTVLRDLSNCAGNTTRPLDWDEWGPQNCIVSPGDMAIIRGGAVHGSSVAIQKISGQEDGLKRELFVYRLETKNAPGPFVNIGHNHLFASSRISSLDLSNPQSWALTHSTSLSCGPVMHSEPQVWMGTDCIIFDKHPYSPVTELEVVCF</sequence>
<dbReference type="Pfam" id="PF00646">
    <property type="entry name" value="F-box"/>
    <property type="match status" value="1"/>
</dbReference>
<dbReference type="EMBL" id="JAEVFJ010000053">
    <property type="protein sequence ID" value="KAH8080705.1"/>
    <property type="molecule type" value="Genomic_DNA"/>
</dbReference>
<organism evidence="2 3">
    <name type="scientific">Cristinia sonorae</name>
    <dbReference type="NCBI Taxonomy" id="1940300"/>
    <lineage>
        <taxon>Eukaryota</taxon>
        <taxon>Fungi</taxon>
        <taxon>Dikarya</taxon>
        <taxon>Basidiomycota</taxon>
        <taxon>Agaricomycotina</taxon>
        <taxon>Agaricomycetes</taxon>
        <taxon>Agaricomycetidae</taxon>
        <taxon>Agaricales</taxon>
        <taxon>Pleurotineae</taxon>
        <taxon>Stephanosporaceae</taxon>
        <taxon>Cristinia</taxon>
    </lineage>
</organism>
<comment type="caution">
    <text evidence="2">The sequence shown here is derived from an EMBL/GenBank/DDBJ whole genome shotgun (WGS) entry which is preliminary data.</text>
</comment>
<protein>
    <recommendedName>
        <fullName evidence="1">F-box domain-containing protein</fullName>
    </recommendedName>
</protein>
<proteinExistence type="predicted"/>
<evidence type="ECO:0000313" key="3">
    <source>
        <dbReference type="Proteomes" id="UP000813824"/>
    </source>
</evidence>
<dbReference type="PROSITE" id="PS50181">
    <property type="entry name" value="FBOX"/>
    <property type="match status" value="1"/>
</dbReference>
<keyword evidence="3" id="KW-1185">Reference proteome</keyword>
<dbReference type="OrthoDB" id="2745718at2759"/>
<dbReference type="Proteomes" id="UP000813824">
    <property type="component" value="Unassembled WGS sequence"/>
</dbReference>
<evidence type="ECO:0000259" key="1">
    <source>
        <dbReference type="PROSITE" id="PS50181"/>
    </source>
</evidence>
<evidence type="ECO:0000313" key="2">
    <source>
        <dbReference type="EMBL" id="KAH8080705.1"/>
    </source>
</evidence>
<reference evidence="2" key="1">
    <citation type="journal article" date="2021" name="New Phytol.">
        <title>Evolutionary innovations through gain and loss of genes in the ectomycorrhizal Boletales.</title>
        <authorList>
            <person name="Wu G."/>
            <person name="Miyauchi S."/>
            <person name="Morin E."/>
            <person name="Kuo A."/>
            <person name="Drula E."/>
            <person name="Varga T."/>
            <person name="Kohler A."/>
            <person name="Feng B."/>
            <person name="Cao Y."/>
            <person name="Lipzen A."/>
            <person name="Daum C."/>
            <person name="Hundley H."/>
            <person name="Pangilinan J."/>
            <person name="Johnson J."/>
            <person name="Barry K."/>
            <person name="LaButti K."/>
            <person name="Ng V."/>
            <person name="Ahrendt S."/>
            <person name="Min B."/>
            <person name="Choi I.G."/>
            <person name="Park H."/>
            <person name="Plett J.M."/>
            <person name="Magnuson J."/>
            <person name="Spatafora J.W."/>
            <person name="Nagy L.G."/>
            <person name="Henrissat B."/>
            <person name="Grigoriev I.V."/>
            <person name="Yang Z.L."/>
            <person name="Xu J."/>
            <person name="Martin F.M."/>
        </authorList>
    </citation>
    <scope>NUCLEOTIDE SEQUENCE</scope>
    <source>
        <strain evidence="2">KKN 215</strain>
    </source>
</reference>
<dbReference type="AlphaFoldDB" id="A0A8K0UFH5"/>
<name>A0A8K0UFH5_9AGAR</name>
<accession>A0A8K0UFH5</accession>
<feature type="domain" description="F-box" evidence="1">
    <location>
        <begin position="1"/>
        <end position="49"/>
    </location>
</feature>
<dbReference type="InterPro" id="IPR036047">
    <property type="entry name" value="F-box-like_dom_sf"/>
</dbReference>
<dbReference type="SUPFAM" id="SSF81383">
    <property type="entry name" value="F-box domain"/>
    <property type="match status" value="1"/>
</dbReference>